<keyword evidence="1" id="KW-1133">Transmembrane helix</keyword>
<evidence type="ECO:0000256" key="1">
    <source>
        <dbReference type="SAM" id="Phobius"/>
    </source>
</evidence>
<reference evidence="2 3" key="1">
    <citation type="submission" date="2015-06" db="EMBL/GenBank/DDBJ databases">
        <title>Comparative genomics of Burkholderia leaf nodule symbionts.</title>
        <authorList>
            <person name="Carlier A."/>
            <person name="Eberl L."/>
            <person name="Pinto-Carbo M."/>
        </authorList>
    </citation>
    <scope>NUCLEOTIDE SEQUENCE [LARGE SCALE GENOMIC DNA]</scope>
    <source>
        <strain evidence="2 3">UZHbot3</strain>
    </source>
</reference>
<gene>
    <name evidence="2" type="ORF">BPMI_02209c</name>
</gene>
<accession>A0ABR5HKW8</accession>
<feature type="transmembrane region" description="Helical" evidence="1">
    <location>
        <begin position="36"/>
        <end position="54"/>
    </location>
</feature>
<feature type="transmembrane region" description="Helical" evidence="1">
    <location>
        <begin position="6"/>
        <end position="24"/>
    </location>
</feature>
<evidence type="ECO:0008006" key="4">
    <source>
        <dbReference type="Google" id="ProtNLM"/>
    </source>
</evidence>
<evidence type="ECO:0000313" key="3">
    <source>
        <dbReference type="Proteomes" id="UP000242951"/>
    </source>
</evidence>
<feature type="transmembrane region" description="Helical" evidence="1">
    <location>
        <begin position="60"/>
        <end position="78"/>
    </location>
</feature>
<organism evidence="2 3">
    <name type="scientific">Candidatus Burkholderia pumila</name>
    <dbReference type="NCBI Taxonomy" id="1090375"/>
    <lineage>
        <taxon>Bacteria</taxon>
        <taxon>Pseudomonadati</taxon>
        <taxon>Pseudomonadota</taxon>
        <taxon>Betaproteobacteria</taxon>
        <taxon>Burkholderiales</taxon>
        <taxon>Burkholderiaceae</taxon>
        <taxon>Burkholderia</taxon>
    </lineage>
</organism>
<keyword evidence="3" id="KW-1185">Reference proteome</keyword>
<protein>
    <recommendedName>
        <fullName evidence="4">CidA-associated membrane protein CidB</fullName>
    </recommendedName>
</protein>
<comment type="caution">
    <text evidence="2">The sequence shown here is derived from an EMBL/GenBank/DDBJ whole genome shotgun (WGS) entry which is preliminary data.</text>
</comment>
<dbReference type="EMBL" id="LELG01000201">
    <property type="protein sequence ID" value="KMQ79989.1"/>
    <property type="molecule type" value="Genomic_DNA"/>
</dbReference>
<evidence type="ECO:0000313" key="2">
    <source>
        <dbReference type="EMBL" id="KMQ79989.1"/>
    </source>
</evidence>
<keyword evidence="1" id="KW-0472">Membrane</keyword>
<name>A0ABR5HKW8_9BURK</name>
<sequence>MRHVPAYVYVLLCVLIYVGIKRCYPRVTQHERTIVFPILLVVLGALSLKELFPLAGAQDYAWAAATLAGGALVSWVHASRWHWRLQFETRDDVTLVHMPGDPSLLATLLATFVGSSSCTSRFNRTPTLFYNCTTTIRT</sequence>
<keyword evidence="1" id="KW-0812">Transmembrane</keyword>
<dbReference type="Proteomes" id="UP000242951">
    <property type="component" value="Unassembled WGS sequence"/>
</dbReference>
<proteinExistence type="predicted"/>